<evidence type="ECO:0000256" key="12">
    <source>
        <dbReference type="PROSITE-ProRule" id="PRU00502"/>
    </source>
</evidence>
<feature type="region of interest" description="Disordered" evidence="13">
    <location>
        <begin position="680"/>
        <end position="711"/>
    </location>
</feature>
<dbReference type="EC" id="3.4.19.12" evidence="11"/>
<dbReference type="EMBL" id="JAOAOG010000028">
    <property type="protein sequence ID" value="KAJ6253804.1"/>
    <property type="molecule type" value="Genomic_DNA"/>
</dbReference>
<dbReference type="SUPFAM" id="SSF46934">
    <property type="entry name" value="UBA-like"/>
    <property type="match status" value="1"/>
</dbReference>
<dbReference type="InterPro" id="IPR016652">
    <property type="entry name" value="Ubiquitinyl_hydrolase"/>
</dbReference>
<dbReference type="PROSITE" id="PS50030">
    <property type="entry name" value="UBA"/>
    <property type="match status" value="2"/>
</dbReference>
<dbReference type="PROSITE" id="PS50271">
    <property type="entry name" value="ZF_UBP"/>
    <property type="match status" value="1"/>
</dbReference>
<evidence type="ECO:0000256" key="11">
    <source>
        <dbReference type="PIRNR" id="PIRNR016308"/>
    </source>
</evidence>
<accession>A0ABQ8ZAA0</accession>
<proteinExistence type="inferred from homology"/>
<evidence type="ECO:0000259" key="16">
    <source>
        <dbReference type="PROSITE" id="PS50271"/>
    </source>
</evidence>
<name>A0ABQ8ZAA0_9EUKA</name>
<dbReference type="InterPro" id="IPR009060">
    <property type="entry name" value="UBA-like_sf"/>
</dbReference>
<dbReference type="PANTHER" id="PTHR21646:SF10">
    <property type="entry name" value="UBIQUITIN CARBOXYL-TERMINAL HYDROLASE 14"/>
    <property type="match status" value="1"/>
</dbReference>
<dbReference type="Proteomes" id="UP001150062">
    <property type="component" value="Unassembled WGS sequence"/>
</dbReference>
<evidence type="ECO:0000256" key="6">
    <source>
        <dbReference type="ARBA" id="ARBA00022771"/>
    </source>
</evidence>
<dbReference type="PIRSF" id="PIRSF016308">
    <property type="entry name" value="UBP"/>
    <property type="match status" value="1"/>
</dbReference>
<organism evidence="17 18">
    <name type="scientific">Anaeramoeba flamelloides</name>
    <dbReference type="NCBI Taxonomy" id="1746091"/>
    <lineage>
        <taxon>Eukaryota</taxon>
        <taxon>Metamonada</taxon>
        <taxon>Anaeramoebidae</taxon>
        <taxon>Anaeramoeba</taxon>
    </lineage>
</organism>
<dbReference type="GO" id="GO:0016787">
    <property type="term" value="F:hydrolase activity"/>
    <property type="evidence" value="ECO:0007669"/>
    <property type="project" value="UniProtKB-KW"/>
</dbReference>
<comment type="similarity">
    <text evidence="2 11">Belongs to the peptidase C19 family.</text>
</comment>
<dbReference type="InterPro" id="IPR001607">
    <property type="entry name" value="Znf_UBP"/>
</dbReference>
<dbReference type="InterPro" id="IPR001394">
    <property type="entry name" value="Peptidase_C19_UCH"/>
</dbReference>
<evidence type="ECO:0000256" key="13">
    <source>
        <dbReference type="SAM" id="MobiDB-lite"/>
    </source>
</evidence>
<keyword evidence="8 11" id="KW-0378">Hydrolase</keyword>
<evidence type="ECO:0000256" key="2">
    <source>
        <dbReference type="ARBA" id="ARBA00009085"/>
    </source>
</evidence>
<dbReference type="SUPFAM" id="SSF54001">
    <property type="entry name" value="Cysteine proteinases"/>
    <property type="match status" value="1"/>
</dbReference>
<feature type="domain" description="UBA" evidence="14">
    <location>
        <begin position="633"/>
        <end position="674"/>
    </location>
</feature>
<feature type="domain" description="UBP-type" evidence="16">
    <location>
        <begin position="166"/>
        <end position="276"/>
    </location>
</feature>
<dbReference type="Pfam" id="PF00443">
    <property type="entry name" value="UCH"/>
    <property type="match status" value="1"/>
</dbReference>
<dbReference type="Gene3D" id="3.30.40.10">
    <property type="entry name" value="Zinc/RING finger domain, C3HC4 (zinc finger)"/>
    <property type="match status" value="2"/>
</dbReference>
<evidence type="ECO:0000259" key="15">
    <source>
        <dbReference type="PROSITE" id="PS50235"/>
    </source>
</evidence>
<evidence type="ECO:0000256" key="10">
    <source>
        <dbReference type="ARBA" id="ARBA00022833"/>
    </source>
</evidence>
<gene>
    <name evidence="17" type="ORF">M0813_13221</name>
</gene>
<sequence length="857" mass="99035">MELLNKIQNLKIPDHNSYIHKEECTECFDSIDNEKGIEVCLHCYNGGCVRHNHGQIHAIKFSHPFSLNIRRELKPEKEMTEEEKEKEEKKITKLAIGVEGGFKPKTDEEKYDYFYQVHYWDKDNEKINCLDIDRSQGKIEKIIEAIIFSSGATIKDEVSKWENQKLPCVHGANIVQEENVDSERILKQKTCTECEFTTNLWMCMSCGYIGCGRKQWDGSGANDHGYMHYKKTGHGVVVKLGTITPEGEADVHCYQCDKGIIDDDLTKHLLHLGLRISEQKKTEKTISELELEKTLSLDFGSALMKDGKKLIPICGPGLTGMKNIGNTCYISSVLQSLFFMEPFRTRYYSGKRVQREREMVLPKPETDLGCQLRKIAFGILSGEYSGEVVEIDSEEKESTSISPRMLKNLIGKDHPEFSTMRQQDAMEFLTYFLDKIHKLEHKYKYKTDPTLAFDFKVKTRLECLGCKQVRYKSENYSNLSLTLPSKIIDQVSETLKKKDLAKKECEEKGEKWNEYEFQKSIKNDLPEITIEELLNHFVSPEVIELNCESCKSKAFKKNYLLETFPEILTIHIRSFIHWNWVPTKVLMKLKAGFDPIDLSFLLNSGIEKNEKTQEIEKNTTTQEKKVEKKKRIEPNQEIVNAIVNFGFPQNQAIKAALSTNNASTEIALNWLLEHQQDSDINDPFKFEDEDEKEKDKNEEKKKGGEEEDGMEKYAEIAPNLTMMGFSLEHCKFALYKSDGDMERAANFLFNYSQDIDSMIINEREKIKKEKEKEKEKEKYDRVQEGDENVAIDPNEKVLDGNYQLSSYICHLGSNASSGHYVSYIKNDDKWVLCNDSKIVIEPENVTDGAYILFYKRK</sequence>
<comment type="caution">
    <text evidence="17">The sequence shown here is derived from an EMBL/GenBank/DDBJ whole genome shotgun (WGS) entry which is preliminary data.</text>
</comment>
<evidence type="ECO:0000259" key="14">
    <source>
        <dbReference type="PROSITE" id="PS50030"/>
    </source>
</evidence>
<dbReference type="SUPFAM" id="SSF57850">
    <property type="entry name" value="RING/U-box"/>
    <property type="match status" value="2"/>
</dbReference>
<dbReference type="SMART" id="SM00290">
    <property type="entry name" value="ZnF_UBP"/>
    <property type="match status" value="2"/>
</dbReference>
<dbReference type="InterPro" id="IPR050185">
    <property type="entry name" value="Ub_carboxyl-term_hydrolase"/>
</dbReference>
<keyword evidence="10 11" id="KW-0862">Zinc</keyword>
<dbReference type="Pfam" id="PF00627">
    <property type="entry name" value="UBA"/>
    <property type="match status" value="1"/>
</dbReference>
<evidence type="ECO:0000313" key="17">
    <source>
        <dbReference type="EMBL" id="KAJ6253804.1"/>
    </source>
</evidence>
<feature type="domain" description="UBA" evidence="14">
    <location>
        <begin position="704"/>
        <end position="751"/>
    </location>
</feature>
<evidence type="ECO:0000256" key="4">
    <source>
        <dbReference type="ARBA" id="ARBA00022723"/>
    </source>
</evidence>
<evidence type="ECO:0000256" key="1">
    <source>
        <dbReference type="ARBA" id="ARBA00000707"/>
    </source>
</evidence>
<dbReference type="InterPro" id="IPR028889">
    <property type="entry name" value="USP"/>
</dbReference>
<dbReference type="InterPro" id="IPR015940">
    <property type="entry name" value="UBA"/>
</dbReference>
<evidence type="ECO:0000256" key="7">
    <source>
        <dbReference type="ARBA" id="ARBA00022786"/>
    </source>
</evidence>
<evidence type="ECO:0000256" key="3">
    <source>
        <dbReference type="ARBA" id="ARBA00022670"/>
    </source>
</evidence>
<keyword evidence="7 11" id="KW-0833">Ubl conjugation pathway</keyword>
<dbReference type="PROSITE" id="PS50235">
    <property type="entry name" value="USP_3"/>
    <property type="match status" value="1"/>
</dbReference>
<dbReference type="Gene3D" id="3.90.70.10">
    <property type="entry name" value="Cysteine proteinases"/>
    <property type="match status" value="1"/>
</dbReference>
<dbReference type="PANTHER" id="PTHR21646">
    <property type="entry name" value="UBIQUITIN CARBOXYL-TERMINAL HYDROLASE"/>
    <property type="match status" value="1"/>
</dbReference>
<evidence type="ECO:0000256" key="5">
    <source>
        <dbReference type="ARBA" id="ARBA00022737"/>
    </source>
</evidence>
<dbReference type="PROSITE" id="PS00972">
    <property type="entry name" value="USP_1"/>
    <property type="match status" value="1"/>
</dbReference>
<dbReference type="Pfam" id="PF02148">
    <property type="entry name" value="zf-UBP"/>
    <property type="match status" value="1"/>
</dbReference>
<evidence type="ECO:0000256" key="9">
    <source>
        <dbReference type="ARBA" id="ARBA00022807"/>
    </source>
</evidence>
<dbReference type="Pfam" id="PF17807">
    <property type="entry name" value="zf-UBP_var"/>
    <property type="match status" value="1"/>
</dbReference>
<comment type="catalytic activity">
    <reaction evidence="1 11">
        <text>Thiol-dependent hydrolysis of ester, thioester, amide, peptide and isopeptide bonds formed by the C-terminal Gly of ubiquitin (a 76-residue protein attached to proteins as an intracellular targeting signal).</text>
        <dbReference type="EC" id="3.4.19.12"/>
    </reaction>
</comment>
<evidence type="ECO:0000256" key="8">
    <source>
        <dbReference type="ARBA" id="ARBA00022801"/>
    </source>
</evidence>
<feature type="compositionally biased region" description="Basic and acidic residues" evidence="13">
    <location>
        <begin position="693"/>
        <end position="711"/>
    </location>
</feature>
<dbReference type="SMART" id="SM00165">
    <property type="entry name" value="UBA"/>
    <property type="match status" value="2"/>
</dbReference>
<reference evidence="17" key="1">
    <citation type="submission" date="2022-08" db="EMBL/GenBank/DDBJ databases">
        <title>Novel sulfate-reducing endosymbionts in the free-living metamonad Anaeramoeba.</title>
        <authorList>
            <person name="Jerlstrom-Hultqvist J."/>
            <person name="Cepicka I."/>
            <person name="Gallot-Lavallee L."/>
            <person name="Salas-Leiva D."/>
            <person name="Curtis B.A."/>
            <person name="Zahonova K."/>
            <person name="Pipaliya S."/>
            <person name="Dacks J."/>
            <person name="Roger A.J."/>
        </authorList>
    </citation>
    <scope>NUCLEOTIDE SEQUENCE</scope>
    <source>
        <strain evidence="17">Schooner1</strain>
    </source>
</reference>
<keyword evidence="3 11" id="KW-0645">Protease</keyword>
<keyword evidence="9 11" id="KW-0788">Thiol protease</keyword>
<dbReference type="Gene3D" id="1.10.8.10">
    <property type="entry name" value="DNA helicase RuvA subunit, C-terminal domain"/>
    <property type="match status" value="2"/>
</dbReference>
<protein>
    <recommendedName>
        <fullName evidence="11">Ubiquitin carboxyl-terminal hydrolase</fullName>
        <ecNumber evidence="11">3.4.19.12</ecNumber>
    </recommendedName>
</protein>
<feature type="domain" description="USP" evidence="15">
    <location>
        <begin position="319"/>
        <end position="857"/>
    </location>
</feature>
<keyword evidence="4 11" id="KW-0479">Metal-binding</keyword>
<dbReference type="InterPro" id="IPR038765">
    <property type="entry name" value="Papain-like_cys_pep_sf"/>
</dbReference>
<dbReference type="InterPro" id="IPR041432">
    <property type="entry name" value="UBP13_Znf-UBP_var"/>
</dbReference>
<keyword evidence="6 12" id="KW-0863">Zinc-finger</keyword>
<dbReference type="InterPro" id="IPR018200">
    <property type="entry name" value="USP_CS"/>
</dbReference>
<dbReference type="InterPro" id="IPR013083">
    <property type="entry name" value="Znf_RING/FYVE/PHD"/>
</dbReference>
<keyword evidence="18" id="KW-1185">Reference proteome</keyword>
<evidence type="ECO:0000313" key="18">
    <source>
        <dbReference type="Proteomes" id="UP001150062"/>
    </source>
</evidence>
<keyword evidence="5" id="KW-0677">Repeat</keyword>